<sequence>MKNFKTLATTLFATSLLAGCAATDPYTPQSDKDFVYDNDYSFAMNVIDGSLGFHNGLRDANRPVDADTSPGAMDYLADGVIGFGGGGFGGAFLSMLGTNQGNAPLNKSFGLVYVPVKDKSKEEIEKAFAKIDSDIKDTILKHFDLKFDKILVKDSYKYFYFNGTACVQYNFAIGSKEANPNCVFAGYKEKNLLKFSSTTPDKEIGLFAVIGLTEMSTGQFFNLYSSKEYFAFYPKGFKSDIPFVIHQGKAHLFIKPKNSEDKTSITFNDLKKISPKVNSYFN</sequence>
<evidence type="ECO:0000313" key="3">
    <source>
        <dbReference type="Proteomes" id="UP000502608"/>
    </source>
</evidence>
<dbReference type="AlphaFoldDB" id="A0A6G9QQK1"/>
<feature type="signal peptide" evidence="1">
    <location>
        <begin position="1"/>
        <end position="21"/>
    </location>
</feature>
<dbReference type="RefSeq" id="WP_167680176.1">
    <property type="nucleotide sequence ID" value="NZ_CP050314.1"/>
</dbReference>
<evidence type="ECO:0008006" key="4">
    <source>
        <dbReference type="Google" id="ProtNLM"/>
    </source>
</evidence>
<name>A0A6G9QQK1_9GAMM</name>
<dbReference type="Proteomes" id="UP000502608">
    <property type="component" value="Plasmid pPN3F2_1"/>
</dbReference>
<evidence type="ECO:0000256" key="1">
    <source>
        <dbReference type="SAM" id="SignalP"/>
    </source>
</evidence>
<feature type="chain" id="PRO_5026194066" description="Lipoprotein" evidence="1">
    <location>
        <begin position="22"/>
        <end position="282"/>
    </location>
</feature>
<dbReference type="EMBL" id="CP050314">
    <property type="protein sequence ID" value="QIR16327.1"/>
    <property type="molecule type" value="Genomic_DNA"/>
</dbReference>
<keyword evidence="1" id="KW-0732">Signal</keyword>
<protein>
    <recommendedName>
        <fullName evidence="4">Lipoprotein</fullName>
    </recommendedName>
</protein>
<keyword evidence="3" id="KW-1185">Reference proteome</keyword>
<keyword evidence="2" id="KW-0614">Plasmid</keyword>
<dbReference type="PROSITE" id="PS51257">
    <property type="entry name" value="PROKAR_LIPOPROTEIN"/>
    <property type="match status" value="1"/>
</dbReference>
<geneLocation type="plasmid" evidence="2 3">
    <name>pPN3F2_1</name>
</geneLocation>
<evidence type="ECO:0000313" key="2">
    <source>
        <dbReference type="EMBL" id="QIR16327.1"/>
    </source>
</evidence>
<proteinExistence type="predicted"/>
<reference evidence="2 3" key="1">
    <citation type="submission" date="2020-03" db="EMBL/GenBank/DDBJ databases">
        <title>Complete genome sequence of Shewanella sp.</title>
        <authorList>
            <person name="Kim Y.-S."/>
            <person name="Kim S.-J."/>
            <person name="Jung H.-K."/>
            <person name="Kim K.-H."/>
        </authorList>
    </citation>
    <scope>NUCLEOTIDE SEQUENCE [LARGE SCALE GENOMIC DNA]</scope>
    <source>
        <strain evidence="2 3">PN3F2</strain>
        <plasmid evidence="2 3">pPN3F2_1</plasmid>
    </source>
</reference>
<organism evidence="2 3">
    <name type="scientific">Shewanella aestuarii</name>
    <dbReference type="NCBI Taxonomy" id="1028752"/>
    <lineage>
        <taxon>Bacteria</taxon>
        <taxon>Pseudomonadati</taxon>
        <taxon>Pseudomonadota</taxon>
        <taxon>Gammaproteobacteria</taxon>
        <taxon>Alteromonadales</taxon>
        <taxon>Shewanellaceae</taxon>
        <taxon>Shewanella</taxon>
    </lineage>
</organism>
<dbReference type="KEGG" id="saes:HBH39_17735"/>
<accession>A0A6G9QQK1</accession>
<gene>
    <name evidence="2" type="ORF">HBH39_17735</name>
</gene>